<accession>A0A1H4GCI2</accession>
<evidence type="ECO:0000313" key="2">
    <source>
        <dbReference type="EMBL" id="SEB06710.1"/>
    </source>
</evidence>
<dbReference type="Proteomes" id="UP000242469">
    <property type="component" value="Unassembled WGS sequence"/>
</dbReference>
<feature type="signal peptide" evidence="1">
    <location>
        <begin position="1"/>
        <end position="21"/>
    </location>
</feature>
<dbReference type="OrthoDB" id="14727at2"/>
<sequence>MSLYRTGLVALSLVVSTAVLSACSDSQATSEAPKPATQTTAQQASVDAMNLRVYKSPTCGCCVDWIDHVEDAGFHSVTHHPDNLTQLKLEMGLQGQYHSCHTAVSEQGYLFEGHVPAKLMQGFLEQPPADALGLAVPGMPMGSPGMEVDDRFSPYQVLLVKKDGSYEVYATIEEQADQY</sequence>
<evidence type="ECO:0000256" key="1">
    <source>
        <dbReference type="SAM" id="SignalP"/>
    </source>
</evidence>
<proteinExistence type="predicted"/>
<dbReference type="STRING" id="1122198.SAMN02745729_11520"/>
<dbReference type="Pfam" id="PF04214">
    <property type="entry name" value="DUF411"/>
    <property type="match status" value="1"/>
</dbReference>
<dbReference type="InterPro" id="IPR007332">
    <property type="entry name" value="DUF411"/>
</dbReference>
<dbReference type="RefSeq" id="WP_091827474.1">
    <property type="nucleotide sequence ID" value="NZ_FNRJ01000015.1"/>
</dbReference>
<evidence type="ECO:0000313" key="3">
    <source>
        <dbReference type="Proteomes" id="UP000242469"/>
    </source>
</evidence>
<dbReference type="AlphaFoldDB" id="A0A1H4GCI2"/>
<keyword evidence="3" id="KW-1185">Reference proteome</keyword>
<organism evidence="2 3">
    <name type="scientific">Marinobacterium iners DSM 11526</name>
    <dbReference type="NCBI Taxonomy" id="1122198"/>
    <lineage>
        <taxon>Bacteria</taxon>
        <taxon>Pseudomonadati</taxon>
        <taxon>Pseudomonadota</taxon>
        <taxon>Gammaproteobacteria</taxon>
        <taxon>Oceanospirillales</taxon>
        <taxon>Oceanospirillaceae</taxon>
        <taxon>Marinobacterium</taxon>
    </lineage>
</organism>
<gene>
    <name evidence="2" type="ORF">SAMN02745729_11520</name>
</gene>
<reference evidence="3" key="1">
    <citation type="submission" date="2016-10" db="EMBL/GenBank/DDBJ databases">
        <authorList>
            <person name="Varghese N."/>
            <person name="Submissions S."/>
        </authorList>
    </citation>
    <scope>NUCLEOTIDE SEQUENCE [LARGE SCALE GENOMIC DNA]</scope>
    <source>
        <strain evidence="3">DSM 11526</strain>
    </source>
</reference>
<feature type="chain" id="PRO_5017245769" evidence="1">
    <location>
        <begin position="22"/>
        <end position="179"/>
    </location>
</feature>
<name>A0A1H4GCI2_9GAMM</name>
<protein>
    <submittedName>
        <fullName evidence="2">Uncharacterized conserved protein</fullName>
    </submittedName>
</protein>
<dbReference type="EMBL" id="FNRJ01000015">
    <property type="protein sequence ID" value="SEB06710.1"/>
    <property type="molecule type" value="Genomic_DNA"/>
</dbReference>
<keyword evidence="1" id="KW-0732">Signal</keyword>
<dbReference type="PROSITE" id="PS51257">
    <property type="entry name" value="PROKAR_LIPOPROTEIN"/>
    <property type="match status" value="1"/>
</dbReference>